<evidence type="ECO:0000313" key="3">
    <source>
        <dbReference type="Proteomes" id="UP001162060"/>
    </source>
</evidence>
<dbReference type="InterPro" id="IPR011013">
    <property type="entry name" value="Gal_mutarotase_sf_dom"/>
</dbReference>
<dbReference type="GO" id="GO:0030246">
    <property type="term" value="F:carbohydrate binding"/>
    <property type="evidence" value="ECO:0007669"/>
    <property type="project" value="InterPro"/>
</dbReference>
<protein>
    <recommendedName>
        <fullName evidence="1">Glycosyl hydrolase family 38 C-terminal domain-containing protein</fullName>
    </recommendedName>
</protein>
<organism evidence="2 3">
    <name type="scientific">Peronospora matthiolae</name>
    <dbReference type="NCBI Taxonomy" id="2874970"/>
    <lineage>
        <taxon>Eukaryota</taxon>
        <taxon>Sar</taxon>
        <taxon>Stramenopiles</taxon>
        <taxon>Oomycota</taxon>
        <taxon>Peronosporomycetes</taxon>
        <taxon>Peronosporales</taxon>
        <taxon>Peronosporaceae</taxon>
        <taxon>Peronospora</taxon>
    </lineage>
</organism>
<evidence type="ECO:0000313" key="2">
    <source>
        <dbReference type="EMBL" id="CAK7904109.1"/>
    </source>
</evidence>
<dbReference type="Gene3D" id="2.70.98.30">
    <property type="entry name" value="Golgi alpha-mannosidase II, domain 4"/>
    <property type="match status" value="1"/>
</dbReference>
<gene>
    <name evidence="2" type="ORF">PM001_LOCUS2843</name>
</gene>
<dbReference type="Pfam" id="PF07748">
    <property type="entry name" value="Glyco_hydro_38C"/>
    <property type="match status" value="1"/>
</dbReference>
<dbReference type="InterPro" id="IPR011682">
    <property type="entry name" value="Glyco_hydro_38_C"/>
</dbReference>
<dbReference type="AlphaFoldDB" id="A0AAV1T6K4"/>
<name>A0AAV1T6K4_9STRA</name>
<dbReference type="GO" id="GO:0004559">
    <property type="term" value="F:alpha-mannosidase activity"/>
    <property type="evidence" value="ECO:0007669"/>
    <property type="project" value="InterPro"/>
</dbReference>
<sequence length="152" mass="16267">MERLCGVRTNAYAFMNNNIGDDHAAADNLDDLTTSDDVVVLENNLMRAEISKATGFITKLANKKKNIQIPLSLEVAYYQAFQDSGPKSGAYAFVPDSNKTHPVTGKSGATSSMLPDVTMLELQTISLAVDDGLVSVPRVCSRSAAGLRLNTA</sequence>
<accession>A0AAV1T6K4</accession>
<dbReference type="EMBL" id="CAKLBY020000028">
    <property type="protein sequence ID" value="CAK7904109.1"/>
    <property type="molecule type" value="Genomic_DNA"/>
</dbReference>
<dbReference type="GO" id="GO:0006013">
    <property type="term" value="P:mannose metabolic process"/>
    <property type="evidence" value="ECO:0007669"/>
    <property type="project" value="InterPro"/>
</dbReference>
<dbReference type="SUPFAM" id="SSF74650">
    <property type="entry name" value="Galactose mutarotase-like"/>
    <property type="match status" value="1"/>
</dbReference>
<comment type="caution">
    <text evidence="2">The sequence shown here is derived from an EMBL/GenBank/DDBJ whole genome shotgun (WGS) entry which is preliminary data.</text>
</comment>
<dbReference type="Proteomes" id="UP001162060">
    <property type="component" value="Unassembled WGS sequence"/>
</dbReference>
<feature type="domain" description="Glycosyl hydrolase family 38 C-terminal" evidence="1">
    <location>
        <begin position="41"/>
        <end position="104"/>
    </location>
</feature>
<evidence type="ECO:0000259" key="1">
    <source>
        <dbReference type="Pfam" id="PF07748"/>
    </source>
</evidence>
<proteinExistence type="predicted"/>
<reference evidence="2" key="1">
    <citation type="submission" date="2024-01" db="EMBL/GenBank/DDBJ databases">
        <authorList>
            <person name="Webb A."/>
        </authorList>
    </citation>
    <scope>NUCLEOTIDE SEQUENCE</scope>
    <source>
        <strain evidence="2">Pm1</strain>
    </source>
</reference>